<protein>
    <submittedName>
        <fullName evidence="2">Uncharacterized protein</fullName>
    </submittedName>
</protein>
<proteinExistence type="predicted"/>
<gene>
    <name evidence="2" type="ORF">I303_08672</name>
    <name evidence="3" type="ORF">I303_106685</name>
</gene>
<reference evidence="3" key="2">
    <citation type="submission" date="2013-07" db="EMBL/GenBank/DDBJ databases">
        <authorList>
            <consortium name="The Broad Institute Genome Sequencing Platform"/>
            <person name="Cuomo C."/>
            <person name="Litvintseva A."/>
            <person name="Chen Y."/>
            <person name="Heitman J."/>
            <person name="Sun S."/>
            <person name="Springer D."/>
            <person name="Dromer F."/>
            <person name="Young S.K."/>
            <person name="Zeng Q."/>
            <person name="Gargeya S."/>
            <person name="Fitzgerald M."/>
            <person name="Abouelleil A."/>
            <person name="Alvarado L."/>
            <person name="Berlin A.M."/>
            <person name="Chapman S.B."/>
            <person name="Dewar J."/>
            <person name="Goldberg J."/>
            <person name="Griggs A."/>
            <person name="Gujja S."/>
            <person name="Hansen M."/>
            <person name="Howarth C."/>
            <person name="Imamovic A."/>
            <person name="Larimer J."/>
            <person name="McCowan C."/>
            <person name="Murphy C."/>
            <person name="Pearson M."/>
            <person name="Priest M."/>
            <person name="Roberts A."/>
            <person name="Saif S."/>
            <person name="Shea T."/>
            <person name="Sykes S."/>
            <person name="Wortman J."/>
            <person name="Nusbaum C."/>
            <person name="Birren B."/>
        </authorList>
    </citation>
    <scope>NUCLEOTIDE SEQUENCE</scope>
    <source>
        <strain evidence="3">CBS 10117</strain>
    </source>
</reference>
<dbReference type="Proteomes" id="UP000078595">
    <property type="component" value="Chromosome 8"/>
</dbReference>
<evidence type="ECO:0000256" key="1">
    <source>
        <dbReference type="SAM" id="MobiDB-lite"/>
    </source>
</evidence>
<dbReference type="GeneID" id="28972371"/>
<reference evidence="2" key="1">
    <citation type="submission" date="2013-07" db="EMBL/GenBank/DDBJ databases">
        <title>The Genome Sequence of Cryptococcus dejecticola CBS10117.</title>
        <authorList>
            <consortium name="The Broad Institute Genome Sequencing Platform"/>
            <person name="Cuomo C."/>
            <person name="Litvintseva A."/>
            <person name="Chen Y."/>
            <person name="Heitman J."/>
            <person name="Sun S."/>
            <person name="Springer D."/>
            <person name="Dromer F."/>
            <person name="Young S.K."/>
            <person name="Zeng Q."/>
            <person name="Gargeya S."/>
            <person name="Fitzgerald M."/>
            <person name="Abouelleil A."/>
            <person name="Alvarado L."/>
            <person name="Berlin A.M."/>
            <person name="Chapman S.B."/>
            <person name="Dewar J."/>
            <person name="Goldberg J."/>
            <person name="Griggs A."/>
            <person name="Gujja S."/>
            <person name="Hansen M."/>
            <person name="Howarth C."/>
            <person name="Imamovic A."/>
            <person name="Larimer J."/>
            <person name="McCowan C."/>
            <person name="Murphy C."/>
            <person name="Pearson M."/>
            <person name="Priest M."/>
            <person name="Roberts A."/>
            <person name="Saif S."/>
            <person name="Shea T."/>
            <person name="Sykes S."/>
            <person name="Wortman J."/>
            <person name="Nusbaum C."/>
            <person name="Birren B."/>
        </authorList>
    </citation>
    <scope>NUCLEOTIDE SEQUENCE [LARGE SCALE GENOMIC DNA]</scope>
    <source>
        <strain evidence="2">CBS 10117</strain>
    </source>
</reference>
<evidence type="ECO:0000313" key="2">
    <source>
        <dbReference type="EMBL" id="OBR81286.1"/>
    </source>
</evidence>
<dbReference type="EMBL" id="CP144537">
    <property type="protein sequence ID" value="WWC64078.1"/>
    <property type="molecule type" value="Genomic_DNA"/>
</dbReference>
<dbReference type="VEuPathDB" id="FungiDB:I303_08672"/>
<reference evidence="3" key="3">
    <citation type="submission" date="2024-02" db="EMBL/GenBank/DDBJ databases">
        <title>Comparative genomics of Cryptococcus and Kwoniella reveals pathogenesis evolution and contrasting modes of karyotype evolution via chromosome fusion or intercentromeric recombination.</title>
        <authorList>
            <person name="Coelho M.A."/>
            <person name="David-Palma M."/>
            <person name="Shea T."/>
            <person name="Bowers K."/>
            <person name="McGinley-Smith S."/>
            <person name="Mohammad A.W."/>
            <person name="Gnirke A."/>
            <person name="Yurkov A.M."/>
            <person name="Nowrousian M."/>
            <person name="Sun S."/>
            <person name="Cuomo C.A."/>
            <person name="Heitman J."/>
        </authorList>
    </citation>
    <scope>NUCLEOTIDE SEQUENCE</scope>
    <source>
        <strain evidence="3">CBS 10117</strain>
    </source>
</reference>
<organism evidence="2">
    <name type="scientific">Kwoniella dejecticola CBS 10117</name>
    <dbReference type="NCBI Taxonomy" id="1296121"/>
    <lineage>
        <taxon>Eukaryota</taxon>
        <taxon>Fungi</taxon>
        <taxon>Dikarya</taxon>
        <taxon>Basidiomycota</taxon>
        <taxon>Agaricomycotina</taxon>
        <taxon>Tremellomycetes</taxon>
        <taxon>Tremellales</taxon>
        <taxon>Cryptococcaceae</taxon>
        <taxon>Kwoniella</taxon>
    </lineage>
</organism>
<dbReference type="RefSeq" id="XP_018259128.1">
    <property type="nucleotide sequence ID" value="XM_018411927.1"/>
</dbReference>
<feature type="compositionally biased region" description="Polar residues" evidence="1">
    <location>
        <begin position="1"/>
        <end position="14"/>
    </location>
</feature>
<dbReference type="KEGG" id="kdj:28972371"/>
<feature type="region of interest" description="Disordered" evidence="1">
    <location>
        <begin position="1"/>
        <end position="53"/>
    </location>
</feature>
<name>A0A1A5ZTZ6_9TREE</name>
<evidence type="ECO:0000313" key="4">
    <source>
        <dbReference type="Proteomes" id="UP000078595"/>
    </source>
</evidence>
<accession>A0A1A5ZTZ6</accession>
<dbReference type="EMBL" id="KI894038">
    <property type="protein sequence ID" value="OBR81286.1"/>
    <property type="molecule type" value="Genomic_DNA"/>
</dbReference>
<sequence>MSLVDVQQPTQVPSMGQRFRDQPRGGSKCSPTASHDAPAISFQDDPSSQGSLPGGAKIIKPTILCYPFLSTCELMWEEQQRAPDGTTVTVIDNSSAKCSMVMRAIKDRAGLTSEEAYHDAVTWLRGAVADRQVTPWRTSTSHITKGRTYNMADFLINQTRLTLSTSIKQNMRWLNTKLRESNCQWRFDTQLVDTAAEFQDPFPPHTLPSGVRPVDFEVYKAETQQQWGDKWFEPTEWNENGDMVMYHFVVGPSDRSSADSSNLMVQR</sequence>
<evidence type="ECO:0000313" key="3">
    <source>
        <dbReference type="EMBL" id="WWC64078.1"/>
    </source>
</evidence>
<dbReference type="AlphaFoldDB" id="A0A1A5ZTZ6"/>
<keyword evidence="4" id="KW-1185">Reference proteome</keyword>